<keyword evidence="3" id="KW-1185">Reference proteome</keyword>
<feature type="compositionally biased region" description="Basic and acidic residues" evidence="1">
    <location>
        <begin position="1"/>
        <end position="13"/>
    </location>
</feature>
<dbReference type="AlphaFoldDB" id="A0A663DRA7"/>
<sequence length="486" mass="53438">MRRRGERVPREKAAAVAAEEEMKSTERKAEQGTEEYQCTGLLEQDFPELCARAGIASVPKVTLRPSPSFPADEEPAELPLAEVLARIQRKYSCFQPCIQVEREHEDPRSVRAIFLRGWKIEGDMLGVLSQCLPALAGLQAVHLWKVGLTERLLPALAAVLAHCPRLRTLSLEGNPLPEPAFHTLMGSDSMLAHLSLRNNSIGDAAARLIGQSLSTLSSSNRSLVSLVLSFNRISDLGAGYIAKGLRLNRSLLSLSLANNDIGDAGATRLAEVLGPFALTHGEVVERRRLLLVEALGRFRMTPKETEEQRERPSSLRGSMAPDKLPPAKHGKTPTKKKEPLRREEARQSKKPPELRAAHSRDAKLSGQEKPSPEVPDPAKQLHPLLEARQHQGSIILPGNRALLNLNLTHNHITERGLGAFLAVLEGQQREKKPKMPGQQGLLCLSLEKNRIPPTSPAFVRLQELLPPPQDPLPKTQGQEGEQELGT</sequence>
<evidence type="ECO:0000313" key="2">
    <source>
        <dbReference type="Ensembl" id="ENSACCP00020002239.1"/>
    </source>
</evidence>
<feature type="compositionally biased region" description="Basic and acidic residues" evidence="1">
    <location>
        <begin position="20"/>
        <end position="31"/>
    </location>
</feature>
<dbReference type="Ensembl" id="ENSACCT00020002311.1">
    <property type="protein sequence ID" value="ENSACCP00020002239.1"/>
    <property type="gene ID" value="ENSACCG00020001548.1"/>
</dbReference>
<dbReference type="Gene3D" id="3.80.10.10">
    <property type="entry name" value="Ribonuclease Inhibitor"/>
    <property type="match status" value="1"/>
</dbReference>
<dbReference type="InParanoid" id="A0A663DRA7"/>
<feature type="compositionally biased region" description="Basic and acidic residues" evidence="1">
    <location>
        <begin position="335"/>
        <end position="363"/>
    </location>
</feature>
<accession>A0A663DRA7</accession>
<evidence type="ECO:0000256" key="1">
    <source>
        <dbReference type="SAM" id="MobiDB-lite"/>
    </source>
</evidence>
<feature type="region of interest" description="Disordered" evidence="1">
    <location>
        <begin position="464"/>
        <end position="486"/>
    </location>
</feature>
<name>A0A663DRA7_AQUCH</name>
<feature type="compositionally biased region" description="Polar residues" evidence="1">
    <location>
        <begin position="475"/>
        <end position="486"/>
    </location>
</feature>
<dbReference type="Pfam" id="PF13516">
    <property type="entry name" value="LRR_6"/>
    <property type="match status" value="3"/>
</dbReference>
<dbReference type="InterPro" id="IPR053040">
    <property type="entry name" value="LRR-containing_protein_71"/>
</dbReference>
<protein>
    <submittedName>
        <fullName evidence="2">Leucine rich repeat containing 71</fullName>
    </submittedName>
</protein>
<feature type="region of interest" description="Disordered" evidence="1">
    <location>
        <begin position="1"/>
        <end position="33"/>
    </location>
</feature>
<dbReference type="GeneTree" id="ENSGT00440000034367"/>
<reference evidence="2" key="1">
    <citation type="submission" date="2025-08" db="UniProtKB">
        <authorList>
            <consortium name="Ensembl"/>
        </authorList>
    </citation>
    <scope>IDENTIFICATION</scope>
</reference>
<organism evidence="2 3">
    <name type="scientific">Aquila chrysaetos chrysaetos</name>
    <dbReference type="NCBI Taxonomy" id="223781"/>
    <lineage>
        <taxon>Eukaryota</taxon>
        <taxon>Metazoa</taxon>
        <taxon>Chordata</taxon>
        <taxon>Craniata</taxon>
        <taxon>Vertebrata</taxon>
        <taxon>Euteleostomi</taxon>
        <taxon>Archelosauria</taxon>
        <taxon>Archosauria</taxon>
        <taxon>Dinosauria</taxon>
        <taxon>Saurischia</taxon>
        <taxon>Theropoda</taxon>
        <taxon>Coelurosauria</taxon>
        <taxon>Aves</taxon>
        <taxon>Neognathae</taxon>
        <taxon>Neoaves</taxon>
        <taxon>Telluraves</taxon>
        <taxon>Accipitrimorphae</taxon>
        <taxon>Accipitriformes</taxon>
        <taxon>Accipitridae</taxon>
        <taxon>Accipitrinae</taxon>
        <taxon>Aquila</taxon>
    </lineage>
</organism>
<dbReference type="SMART" id="SM00368">
    <property type="entry name" value="LRR_RI"/>
    <property type="match status" value="4"/>
</dbReference>
<reference evidence="2" key="2">
    <citation type="submission" date="2025-09" db="UniProtKB">
        <authorList>
            <consortium name="Ensembl"/>
        </authorList>
    </citation>
    <scope>IDENTIFICATION</scope>
</reference>
<dbReference type="Proteomes" id="UP000472275">
    <property type="component" value="Chromosome 9"/>
</dbReference>
<evidence type="ECO:0000313" key="3">
    <source>
        <dbReference type="Proteomes" id="UP000472275"/>
    </source>
</evidence>
<dbReference type="InterPro" id="IPR032675">
    <property type="entry name" value="LRR_dom_sf"/>
</dbReference>
<feature type="compositionally biased region" description="Basic and acidic residues" evidence="1">
    <location>
        <begin position="302"/>
        <end position="313"/>
    </location>
</feature>
<dbReference type="PANTHER" id="PTHR46984">
    <property type="entry name" value="LEUCINE-RICH REPEAT-CONTAINING PROTEIN 71"/>
    <property type="match status" value="1"/>
</dbReference>
<feature type="region of interest" description="Disordered" evidence="1">
    <location>
        <begin position="302"/>
        <end position="378"/>
    </location>
</feature>
<dbReference type="SUPFAM" id="SSF52047">
    <property type="entry name" value="RNI-like"/>
    <property type="match status" value="1"/>
</dbReference>
<proteinExistence type="predicted"/>
<dbReference type="PANTHER" id="PTHR46984:SF1">
    <property type="entry name" value="LEUCINE-RICH REPEAT-CONTAINING PROTEIN 71"/>
    <property type="match status" value="1"/>
</dbReference>
<dbReference type="InterPro" id="IPR001611">
    <property type="entry name" value="Leu-rich_rpt"/>
</dbReference>